<dbReference type="InterPro" id="IPR015421">
    <property type="entry name" value="PyrdxlP-dep_Trfase_major"/>
</dbReference>
<accession>A0ABQ5NSJ3</accession>
<dbReference type="SUPFAM" id="SSF53383">
    <property type="entry name" value="PLP-dependent transferases"/>
    <property type="match status" value="1"/>
</dbReference>
<dbReference type="EMBL" id="BSBI01000001">
    <property type="protein sequence ID" value="GLF93343.1"/>
    <property type="molecule type" value="Genomic_DNA"/>
</dbReference>
<evidence type="ECO:0000259" key="2">
    <source>
        <dbReference type="Pfam" id="PF00266"/>
    </source>
</evidence>
<comment type="caution">
    <text evidence="3">The sequence shown here is derived from an EMBL/GenBank/DDBJ whole genome shotgun (WGS) entry which is preliminary data.</text>
</comment>
<evidence type="ECO:0000256" key="1">
    <source>
        <dbReference type="SAM" id="MobiDB-lite"/>
    </source>
</evidence>
<sequence length="486" mass="53104">MSDNRTDDRHAPVPQPPGHPVDPLDGPGRFARIREAEYGYLDERRHVYLDHTGAALPARRQLHAQTERLTRDVFGNPHSDSPASAPSTALLERARERVLAFAGADPAEYTVVFTANATAACRLVGESYPFRRRRAELLLTLDNHNSVNGLREFARARRAATTYIPLDGPDLRVADADLRRALRGRRGGRGLFAFPAQSNFSGVRHPLDWIPRAREEGWHVLLDAAAYAGSNRLRLDRWPADFTVLSWYKVFGYPTGVGCLIARDSALGLLRRPWFSGGTIRVASAEGRWHRLAPGPAAFEDGTVDFHAIPEICTGLDWVESIGIDAVHDHVTRLTARLLSGLTRLRHGDGRPLIRLYGPRTVHRRGGTVAFNVLDARGAVVDERVVARDSGRARISLRTGCFCNPGAGEAAFGIGRDALRAAVHSGTTAGLEEYLRRLGLPSAGAIRVSVGIPTSADDVDALLRFLGAAYRDRVPVADGLSPRTSC</sequence>
<dbReference type="Gene3D" id="3.40.640.10">
    <property type="entry name" value="Type I PLP-dependent aspartate aminotransferase-like (Major domain)"/>
    <property type="match status" value="1"/>
</dbReference>
<feature type="region of interest" description="Disordered" evidence="1">
    <location>
        <begin position="1"/>
        <end position="28"/>
    </location>
</feature>
<name>A0ABQ5NSJ3_9ACTN</name>
<dbReference type="Gene3D" id="3.90.1150.10">
    <property type="entry name" value="Aspartate Aminotransferase, domain 1"/>
    <property type="match status" value="1"/>
</dbReference>
<gene>
    <name evidence="3" type="ORF">SYYSPA8_03620</name>
</gene>
<feature type="compositionally biased region" description="Basic and acidic residues" evidence="1">
    <location>
        <begin position="1"/>
        <end position="11"/>
    </location>
</feature>
<dbReference type="InterPro" id="IPR015422">
    <property type="entry name" value="PyrdxlP-dep_Trfase_small"/>
</dbReference>
<organism evidence="3 4">
    <name type="scientific">Streptomyces yaizuensis</name>
    <dbReference type="NCBI Taxonomy" id="2989713"/>
    <lineage>
        <taxon>Bacteria</taxon>
        <taxon>Bacillati</taxon>
        <taxon>Actinomycetota</taxon>
        <taxon>Actinomycetes</taxon>
        <taxon>Kitasatosporales</taxon>
        <taxon>Streptomycetaceae</taxon>
        <taxon>Streptomyces</taxon>
    </lineage>
</organism>
<proteinExistence type="predicted"/>
<dbReference type="PANTHER" id="PTHR14237">
    <property type="entry name" value="MOLYBDOPTERIN COFACTOR SULFURASE MOSC"/>
    <property type="match status" value="1"/>
</dbReference>
<dbReference type="InterPro" id="IPR000192">
    <property type="entry name" value="Aminotrans_V_dom"/>
</dbReference>
<dbReference type="InterPro" id="IPR015424">
    <property type="entry name" value="PyrdxlP-dep_Trfase"/>
</dbReference>
<dbReference type="RefSeq" id="WP_323445420.1">
    <property type="nucleotide sequence ID" value="NZ_BSBI01000001.1"/>
</dbReference>
<dbReference type="Proteomes" id="UP001291653">
    <property type="component" value="Unassembled WGS sequence"/>
</dbReference>
<dbReference type="Pfam" id="PF00266">
    <property type="entry name" value="Aminotran_5"/>
    <property type="match status" value="1"/>
</dbReference>
<dbReference type="PANTHER" id="PTHR14237:SF19">
    <property type="entry name" value="MITOCHONDRIAL AMIDOXIME REDUCING COMPONENT 1"/>
    <property type="match status" value="1"/>
</dbReference>
<keyword evidence="3" id="KW-0808">Transferase</keyword>
<evidence type="ECO:0000313" key="3">
    <source>
        <dbReference type="EMBL" id="GLF93343.1"/>
    </source>
</evidence>
<feature type="domain" description="Aminotransferase class V" evidence="2">
    <location>
        <begin position="47"/>
        <end position="462"/>
    </location>
</feature>
<evidence type="ECO:0000313" key="4">
    <source>
        <dbReference type="Proteomes" id="UP001291653"/>
    </source>
</evidence>
<keyword evidence="3" id="KW-0032">Aminotransferase</keyword>
<protein>
    <submittedName>
        <fullName evidence="3">Aminotransferase class V-fold PLP-dependent enzyme</fullName>
    </submittedName>
</protein>
<reference evidence="3 4" key="1">
    <citation type="submission" date="2022-10" db="EMBL/GenBank/DDBJ databases">
        <title>Draft genome sequence of Streptomyces sp. YSPA8.</title>
        <authorList>
            <person name="Moriuchi R."/>
            <person name="Dohra H."/>
            <person name="Yamamura H."/>
            <person name="Kodani S."/>
        </authorList>
    </citation>
    <scope>NUCLEOTIDE SEQUENCE [LARGE SCALE GENOMIC DNA]</scope>
    <source>
        <strain evidence="3 4">YSPA8</strain>
    </source>
</reference>
<dbReference type="GO" id="GO:0008483">
    <property type="term" value="F:transaminase activity"/>
    <property type="evidence" value="ECO:0007669"/>
    <property type="project" value="UniProtKB-KW"/>
</dbReference>
<keyword evidence="4" id="KW-1185">Reference proteome</keyword>